<dbReference type="InterPro" id="IPR021739">
    <property type="entry name" value="SaV-like"/>
</dbReference>
<evidence type="ECO:0000313" key="2">
    <source>
        <dbReference type="Proteomes" id="UP000187495"/>
    </source>
</evidence>
<dbReference type="EMBL" id="FTNU01000024">
    <property type="protein sequence ID" value="SIS08298.1"/>
    <property type="molecule type" value="Genomic_DNA"/>
</dbReference>
<dbReference type="Proteomes" id="UP000187495">
    <property type="component" value="Unassembled WGS sequence"/>
</dbReference>
<keyword evidence="2" id="KW-1185">Reference proteome</keyword>
<dbReference type="STRING" id="34061.B0189_08620"/>
<dbReference type="AlphaFoldDB" id="A0A1N7G6X1"/>
<dbReference type="Pfam" id="PF11753">
    <property type="entry name" value="DUF3310"/>
    <property type="match status" value="1"/>
</dbReference>
<sequence length="177" mass="20009">MTDSNHDAVNHPKHYTSCPSGVECIEIAELLPFCLGNCYKYLHRAGLKGDTKQDLKKARFYANRAFFNGEAMPNVVKSRINYVASHQDVNNVELLAFFRHWDADAGGKSATTFIKQLDEKIDKLEAWSEDKKLIKQIITGELNRKIFGYRMGLMGSDAPVYDNGHSQHIDSTTPQDI</sequence>
<dbReference type="RefSeq" id="WP_076556162.1">
    <property type="nucleotide sequence ID" value="NZ_FTNU01000024.1"/>
</dbReference>
<gene>
    <name evidence="1" type="ORF">SAMN02745664_12423</name>
</gene>
<name>A0A1N7G6X1_9GAMM</name>
<protein>
    <submittedName>
        <fullName evidence="1">Protein of unknwon function</fullName>
    </submittedName>
</protein>
<reference evidence="2" key="1">
    <citation type="submission" date="2017-01" db="EMBL/GenBank/DDBJ databases">
        <authorList>
            <person name="Varghese N."/>
            <person name="Submissions S."/>
        </authorList>
    </citation>
    <scope>NUCLEOTIDE SEQUENCE [LARGE SCALE GENOMIC DNA]</scope>
    <source>
        <strain evidence="2">DSM 21768</strain>
    </source>
</reference>
<organism evidence="1 2">
    <name type="scientific">Moraxella cuniculi DSM 21768</name>
    <dbReference type="NCBI Taxonomy" id="1122245"/>
    <lineage>
        <taxon>Bacteria</taxon>
        <taxon>Pseudomonadati</taxon>
        <taxon>Pseudomonadota</taxon>
        <taxon>Gammaproteobacteria</taxon>
        <taxon>Moraxellales</taxon>
        <taxon>Moraxellaceae</taxon>
        <taxon>Moraxella</taxon>
    </lineage>
</organism>
<evidence type="ECO:0000313" key="1">
    <source>
        <dbReference type="EMBL" id="SIS08298.1"/>
    </source>
</evidence>
<proteinExistence type="predicted"/>
<accession>A0A1N7G6X1</accession>